<comment type="caution">
    <text evidence="1">The sequence shown here is derived from an EMBL/GenBank/DDBJ whole genome shotgun (WGS) entry which is preliminary data.</text>
</comment>
<sequence>MKKSLIYLTTVLLILFLSSCSSDDDGPTDPTDGTSATQYYPGGVGSTFNYQGQATDSSGTTTYTRAVNLSSQLNIGNTTYIIQSNTVIVGPETFSAEFPFRTSTTGMFIYIDTSVFDELLDSLGIDPSLVTIIADQEVRLISYPFNSTPQWNAYTVRVTAFGGLISLNILELQGNYKGQEQLTIMSQSMTAEKVEYIATVKIPESLEDIANPPTVTLSATAWFVKDIGLVKLDGSGVIIAAFTGGGLEFDDDASTATETLVAYDIR</sequence>
<evidence type="ECO:0000313" key="1">
    <source>
        <dbReference type="EMBL" id="KUG25862.1"/>
    </source>
</evidence>
<name>A0A0W8FYD0_9ZZZZ</name>
<dbReference type="PROSITE" id="PS51257">
    <property type="entry name" value="PROKAR_LIPOPROTEIN"/>
    <property type="match status" value="1"/>
</dbReference>
<protein>
    <recommendedName>
        <fullName evidence="2">Lipoprotein</fullName>
    </recommendedName>
</protein>
<dbReference type="Gene3D" id="2.40.360.20">
    <property type="match status" value="1"/>
</dbReference>
<accession>A0A0W8FYD0</accession>
<dbReference type="AlphaFoldDB" id="A0A0W8FYD0"/>
<evidence type="ECO:0008006" key="2">
    <source>
        <dbReference type="Google" id="ProtNLM"/>
    </source>
</evidence>
<organism evidence="1">
    <name type="scientific">hydrocarbon metagenome</name>
    <dbReference type="NCBI Taxonomy" id="938273"/>
    <lineage>
        <taxon>unclassified sequences</taxon>
        <taxon>metagenomes</taxon>
        <taxon>ecological metagenomes</taxon>
    </lineage>
</organism>
<proteinExistence type="predicted"/>
<reference evidence="1" key="1">
    <citation type="journal article" date="2015" name="Proc. Natl. Acad. Sci. U.S.A.">
        <title>Networks of energetic and metabolic interactions define dynamics in microbial communities.</title>
        <authorList>
            <person name="Embree M."/>
            <person name="Liu J.K."/>
            <person name="Al-Bassam M.M."/>
            <person name="Zengler K."/>
        </authorList>
    </citation>
    <scope>NUCLEOTIDE SEQUENCE</scope>
</reference>
<dbReference type="EMBL" id="LNQE01000587">
    <property type="protein sequence ID" value="KUG25862.1"/>
    <property type="molecule type" value="Genomic_DNA"/>
</dbReference>
<gene>
    <name evidence="1" type="ORF">ASZ90_004307</name>
</gene>